<dbReference type="PIRSF" id="PIRSF028756">
    <property type="entry name" value="PPK2_prd"/>
    <property type="match status" value="1"/>
</dbReference>
<dbReference type="AlphaFoldDB" id="A0A7C4LQB6"/>
<comment type="caution">
    <text evidence="5">The sequence shown here is derived from an EMBL/GenBank/DDBJ whole genome shotgun (WGS) entry which is preliminary data.</text>
</comment>
<evidence type="ECO:0000259" key="4">
    <source>
        <dbReference type="Pfam" id="PF03976"/>
    </source>
</evidence>
<sequence>MKNLDEIVARMRLTPGKKVRLKDHNPAWDGDDDIPEAERRELAARVLAESVEELATAQELLYASDHWAVLVILQGIDASGKDGTIKHVMSGVNPQGVTVTSFKQPSAEELDHTFLWRCVKALPRRGEIGIFNRSYYEEVLVVKVHPELVSRQRIPNADPTRKKFWKGRYEDINQLERHLSRNGVRIVKFFLHLSREEQRLRFLERTEKPEKNWKFSAQDLAERARWDDYQRAYEDMLTATTTKWAPWHVIPADRKWITRAAVAHILATEIAALDLKFPEVSAERRAEIAACRQKLLSEAK</sequence>
<dbReference type="Gene3D" id="3.40.50.300">
    <property type="entry name" value="P-loop containing nucleotide triphosphate hydrolases"/>
    <property type="match status" value="1"/>
</dbReference>
<dbReference type="InterPro" id="IPR027417">
    <property type="entry name" value="P-loop_NTPase"/>
</dbReference>
<comment type="similarity">
    <text evidence="1">Belongs to the polyphosphate kinase 2 (PPK2) family. Class I subfamily.</text>
</comment>
<name>A0A7C4LQB6_9PLAN</name>
<dbReference type="PANTHER" id="PTHR34383">
    <property type="entry name" value="POLYPHOSPHATE:AMP PHOSPHOTRANSFERASE-RELATED"/>
    <property type="match status" value="1"/>
</dbReference>
<dbReference type="GO" id="GO:0008976">
    <property type="term" value="F:polyphosphate kinase activity"/>
    <property type="evidence" value="ECO:0007669"/>
    <property type="project" value="InterPro"/>
</dbReference>
<evidence type="ECO:0000256" key="3">
    <source>
        <dbReference type="ARBA" id="ARBA00022777"/>
    </source>
</evidence>
<feature type="domain" description="Polyphosphate kinase-2-related" evidence="4">
    <location>
        <begin position="45"/>
        <end position="273"/>
    </location>
</feature>
<keyword evidence="3 5" id="KW-0418">Kinase</keyword>
<dbReference type="Pfam" id="PF03976">
    <property type="entry name" value="PPK2"/>
    <property type="match status" value="1"/>
</dbReference>
<dbReference type="InterPro" id="IPR022488">
    <property type="entry name" value="PPK2-related"/>
</dbReference>
<dbReference type="InterPro" id="IPR016898">
    <property type="entry name" value="Polyphosphate_phosphotransfera"/>
</dbReference>
<dbReference type="PANTHER" id="PTHR34383:SF3">
    <property type="entry name" value="POLYPHOSPHATE:AMP PHOSPHOTRANSFERASE"/>
    <property type="match status" value="1"/>
</dbReference>
<protein>
    <submittedName>
        <fullName evidence="5">Polyphosphate kinase 2 family protein</fullName>
    </submittedName>
</protein>
<keyword evidence="2" id="KW-0808">Transferase</keyword>
<dbReference type="SUPFAM" id="SSF52540">
    <property type="entry name" value="P-loop containing nucleoside triphosphate hydrolases"/>
    <property type="match status" value="1"/>
</dbReference>
<gene>
    <name evidence="5" type="ORF">ENS64_08420</name>
</gene>
<accession>A0A7C4LQB6</accession>
<evidence type="ECO:0000313" key="5">
    <source>
        <dbReference type="EMBL" id="HGT39271.1"/>
    </source>
</evidence>
<dbReference type="GO" id="GO:0006797">
    <property type="term" value="P:polyphosphate metabolic process"/>
    <property type="evidence" value="ECO:0007669"/>
    <property type="project" value="InterPro"/>
</dbReference>
<organism evidence="5">
    <name type="scientific">Schlesneria paludicola</name>
    <dbReference type="NCBI Taxonomy" id="360056"/>
    <lineage>
        <taxon>Bacteria</taxon>
        <taxon>Pseudomonadati</taxon>
        <taxon>Planctomycetota</taxon>
        <taxon>Planctomycetia</taxon>
        <taxon>Planctomycetales</taxon>
        <taxon>Planctomycetaceae</taxon>
        <taxon>Schlesneria</taxon>
    </lineage>
</organism>
<reference evidence="5" key="1">
    <citation type="journal article" date="2020" name="mSystems">
        <title>Genome- and Community-Level Interaction Insights into Carbon Utilization and Element Cycling Functions of Hydrothermarchaeota in Hydrothermal Sediment.</title>
        <authorList>
            <person name="Zhou Z."/>
            <person name="Liu Y."/>
            <person name="Xu W."/>
            <person name="Pan J."/>
            <person name="Luo Z.H."/>
            <person name="Li M."/>
        </authorList>
    </citation>
    <scope>NUCLEOTIDE SEQUENCE [LARGE SCALE GENOMIC DNA]</scope>
    <source>
        <strain evidence="5">SpSt-508</strain>
    </source>
</reference>
<evidence type="ECO:0000256" key="1">
    <source>
        <dbReference type="ARBA" id="ARBA00009924"/>
    </source>
</evidence>
<dbReference type="EMBL" id="DSVQ01000012">
    <property type="protein sequence ID" value="HGT39271.1"/>
    <property type="molecule type" value="Genomic_DNA"/>
</dbReference>
<evidence type="ECO:0000256" key="2">
    <source>
        <dbReference type="ARBA" id="ARBA00022679"/>
    </source>
</evidence>
<dbReference type="NCBIfam" id="TIGR03709">
    <property type="entry name" value="PPK2_rel_1"/>
    <property type="match status" value="1"/>
</dbReference>
<proteinExistence type="inferred from homology"/>
<dbReference type="InterPro" id="IPR022300">
    <property type="entry name" value="PPK2-rel_1"/>
</dbReference>